<feature type="region of interest" description="Disordered" evidence="1">
    <location>
        <begin position="29"/>
        <end position="57"/>
    </location>
</feature>
<dbReference type="SUPFAM" id="SSF56219">
    <property type="entry name" value="DNase I-like"/>
    <property type="match status" value="1"/>
</dbReference>
<dbReference type="PANTHER" id="PTHR33710:SF71">
    <property type="entry name" value="ENDONUCLEASE_EXONUCLEASE_PHOSPHATASE DOMAIN-CONTAINING PROTEIN"/>
    <property type="match status" value="1"/>
</dbReference>
<dbReference type="STRING" id="3818.A0A444X0P0"/>
<feature type="region of interest" description="Disordered" evidence="1">
    <location>
        <begin position="1"/>
        <end position="20"/>
    </location>
</feature>
<evidence type="ECO:0008006" key="4">
    <source>
        <dbReference type="Google" id="ProtNLM"/>
    </source>
</evidence>
<gene>
    <name evidence="2" type="ORF">Ahy_B10g101925</name>
</gene>
<dbReference type="Gene3D" id="3.60.10.10">
    <property type="entry name" value="Endonuclease/exonuclease/phosphatase"/>
    <property type="match status" value="1"/>
</dbReference>
<organism evidence="2 3">
    <name type="scientific">Arachis hypogaea</name>
    <name type="common">Peanut</name>
    <dbReference type="NCBI Taxonomy" id="3818"/>
    <lineage>
        <taxon>Eukaryota</taxon>
        <taxon>Viridiplantae</taxon>
        <taxon>Streptophyta</taxon>
        <taxon>Embryophyta</taxon>
        <taxon>Tracheophyta</taxon>
        <taxon>Spermatophyta</taxon>
        <taxon>Magnoliopsida</taxon>
        <taxon>eudicotyledons</taxon>
        <taxon>Gunneridae</taxon>
        <taxon>Pentapetalae</taxon>
        <taxon>rosids</taxon>
        <taxon>fabids</taxon>
        <taxon>Fabales</taxon>
        <taxon>Fabaceae</taxon>
        <taxon>Papilionoideae</taxon>
        <taxon>50 kb inversion clade</taxon>
        <taxon>dalbergioids sensu lato</taxon>
        <taxon>Dalbergieae</taxon>
        <taxon>Pterocarpus clade</taxon>
        <taxon>Arachis</taxon>
    </lineage>
</organism>
<dbReference type="InterPro" id="IPR036691">
    <property type="entry name" value="Endo/exonu/phosph_ase_sf"/>
</dbReference>
<name>A0A444X0P0_ARAHY</name>
<dbReference type="Proteomes" id="UP000289738">
    <property type="component" value="Chromosome B10"/>
</dbReference>
<feature type="compositionally biased region" description="Basic and acidic residues" evidence="1">
    <location>
        <begin position="1"/>
        <end position="19"/>
    </location>
</feature>
<protein>
    <recommendedName>
        <fullName evidence="4">Endonuclease/exonuclease/phosphatase domain-containing protein</fullName>
    </recommendedName>
</protein>
<accession>A0A444X0P0</accession>
<evidence type="ECO:0000313" key="3">
    <source>
        <dbReference type="Proteomes" id="UP000289738"/>
    </source>
</evidence>
<dbReference type="AlphaFoldDB" id="A0A444X0P0"/>
<evidence type="ECO:0000256" key="1">
    <source>
        <dbReference type="SAM" id="MobiDB-lite"/>
    </source>
</evidence>
<dbReference type="PANTHER" id="PTHR33710">
    <property type="entry name" value="BNAC02G09200D PROTEIN"/>
    <property type="match status" value="1"/>
</dbReference>
<dbReference type="EMBL" id="SDMP01000020">
    <property type="protein sequence ID" value="RYQ83276.1"/>
    <property type="molecule type" value="Genomic_DNA"/>
</dbReference>
<comment type="caution">
    <text evidence="2">The sequence shown here is derived from an EMBL/GenBank/DDBJ whole genome shotgun (WGS) entry which is preliminary data.</text>
</comment>
<keyword evidence="3" id="KW-1185">Reference proteome</keyword>
<proteinExistence type="predicted"/>
<evidence type="ECO:0000313" key="2">
    <source>
        <dbReference type="EMBL" id="RYQ83276.1"/>
    </source>
</evidence>
<reference evidence="2 3" key="1">
    <citation type="submission" date="2019-01" db="EMBL/GenBank/DDBJ databases">
        <title>Sequencing of cultivated peanut Arachis hypogaea provides insights into genome evolution and oil improvement.</title>
        <authorList>
            <person name="Chen X."/>
        </authorList>
    </citation>
    <scope>NUCLEOTIDE SEQUENCE [LARGE SCALE GENOMIC DNA]</scope>
    <source>
        <strain evidence="3">cv. Fuhuasheng</strain>
        <tissue evidence="2">Leaves</tissue>
    </source>
</reference>
<sequence>MKISRNDKGKKVLQEKDDQYGPWMVMQRSAHGKRMEKIGTKGTSSGEGSKKGGQNGTTVTDITVLMETRCSRMQAQSMIRRLGFHFSRVEETKGFSGGIWILWKDLDLSINYIHIEVKQSNKDSWLLTTIYTSPQEANGRVLWTELKAMAQNIKEEWLMVEDYNEIADLLEKKKEEKFKHWINSCSLIDIDYVGSKFTWKGPNGRVLTGFSEARVEVLIISNLDHHPLLIRYDPQKPDKRERLFRYEAIWKLHPKYRNLIKAKWRKYTSLASAFNSLTQDLCVWNKNVFGHVGKLKRRLINRIGGIQRAQSYEKIRI</sequence>